<protein>
    <submittedName>
        <fullName evidence="1">Uncharacterized protein</fullName>
    </submittedName>
</protein>
<evidence type="ECO:0000313" key="1">
    <source>
        <dbReference type="EMBL" id="VDM27159.1"/>
    </source>
</evidence>
<organism evidence="1">
    <name type="scientific">Toxocara canis</name>
    <name type="common">Canine roundworm</name>
    <dbReference type="NCBI Taxonomy" id="6265"/>
    <lineage>
        <taxon>Eukaryota</taxon>
        <taxon>Metazoa</taxon>
        <taxon>Ecdysozoa</taxon>
        <taxon>Nematoda</taxon>
        <taxon>Chromadorea</taxon>
        <taxon>Rhabditida</taxon>
        <taxon>Spirurina</taxon>
        <taxon>Ascaridomorpha</taxon>
        <taxon>Ascaridoidea</taxon>
        <taxon>Toxocaridae</taxon>
        <taxon>Toxocara</taxon>
    </lineage>
</organism>
<dbReference type="AlphaFoldDB" id="A0A3P7FEJ6"/>
<reference evidence="1" key="1">
    <citation type="submission" date="2018-11" db="EMBL/GenBank/DDBJ databases">
        <authorList>
            <consortium name="Pathogen Informatics"/>
        </authorList>
    </citation>
    <scope>NUCLEOTIDE SEQUENCE [LARGE SCALE GENOMIC DNA]</scope>
</reference>
<name>A0A3P7FEJ6_TOXCA</name>
<sequence>MNGEVIATITKKHMSSERAAQLILIAGANRISEASLSQTPLPLLFAYAFNFFPDLTYRGYFWLLAMLHLRAEDDRASGYVEQRHLPDESFHDGTVHQKQRPQQSDILSIPAFVA</sequence>
<accession>A0A3P7FEJ6</accession>
<proteinExistence type="predicted"/>
<dbReference type="EMBL" id="UYWY01001732">
    <property type="protein sequence ID" value="VDM27159.1"/>
    <property type="molecule type" value="Genomic_DNA"/>
</dbReference>
<gene>
    <name evidence="1" type="ORF">TCNE_LOCUS1961</name>
</gene>